<dbReference type="AlphaFoldDB" id="A0A0B5ETH2"/>
<feature type="region of interest" description="Disordered" evidence="1">
    <location>
        <begin position="1"/>
        <end position="26"/>
    </location>
</feature>
<feature type="region of interest" description="Disordered" evidence="1">
    <location>
        <begin position="55"/>
        <end position="81"/>
    </location>
</feature>
<sequence length="81" mass="8528">MSAPAARQRVRAARAPDVLTDPDAGKVAAHRRKEWAIRAPHRPASRLGVACRTPARIPGGAVGRRSARARTPARRTGGGAC</sequence>
<protein>
    <submittedName>
        <fullName evidence="2">Uncharacterized protein</fullName>
    </submittedName>
</protein>
<dbReference type="EMBL" id="CP010519">
    <property type="protein sequence ID" value="AJE82555.1"/>
    <property type="molecule type" value="Genomic_DNA"/>
</dbReference>
<accession>A0A0B5ETH2</accession>
<organism evidence="2 3">
    <name type="scientific">Streptomyces albus (strain ATCC 21838 / DSM 41398 / FERM P-419 / JCM 4703 / NBRC 107858)</name>
    <dbReference type="NCBI Taxonomy" id="1081613"/>
    <lineage>
        <taxon>Bacteria</taxon>
        <taxon>Bacillati</taxon>
        <taxon>Actinomycetota</taxon>
        <taxon>Actinomycetes</taxon>
        <taxon>Kitasatosporales</taxon>
        <taxon>Streptomycetaceae</taxon>
        <taxon>Streptomyces</taxon>
    </lineage>
</organism>
<reference evidence="2 3" key="1">
    <citation type="submission" date="2015-01" db="EMBL/GenBank/DDBJ databases">
        <title>Enhanced salinomycin production by adjusting the supply of polyketide extender units in Streptomyce albus DSM 41398.</title>
        <authorList>
            <person name="Lu C."/>
        </authorList>
    </citation>
    <scope>NUCLEOTIDE SEQUENCE [LARGE SCALE GENOMIC DNA]</scope>
    <source>
        <strain evidence="3">ATCC 21838 / DSM 41398 / FERM P-419 / JCM 4703 / NBRC 107858</strain>
    </source>
</reference>
<evidence type="ECO:0000313" key="2">
    <source>
        <dbReference type="EMBL" id="AJE82555.1"/>
    </source>
</evidence>
<keyword evidence="3" id="KW-1185">Reference proteome</keyword>
<proteinExistence type="predicted"/>
<evidence type="ECO:0000256" key="1">
    <source>
        <dbReference type="SAM" id="MobiDB-lite"/>
    </source>
</evidence>
<name>A0A0B5ETH2_STRA4</name>
<evidence type="ECO:0000313" key="3">
    <source>
        <dbReference type="Proteomes" id="UP000031523"/>
    </source>
</evidence>
<dbReference type="Proteomes" id="UP000031523">
    <property type="component" value="Chromosome"/>
</dbReference>
<gene>
    <name evidence="2" type="ORF">SLNWT_2179</name>
</gene>
<dbReference type="KEGG" id="sals:SLNWT_2179"/>